<gene>
    <name evidence="2" type="ORF">F6B42_08315</name>
</gene>
<dbReference type="EMBL" id="VYRZ01000002">
    <property type="protein sequence ID" value="KAA9086971.1"/>
    <property type="molecule type" value="Genomic_DNA"/>
</dbReference>
<accession>A0A5J5ISE0</accession>
<keyword evidence="1" id="KW-0812">Transmembrane</keyword>
<evidence type="ECO:0000313" key="3">
    <source>
        <dbReference type="Proteomes" id="UP000327039"/>
    </source>
</evidence>
<evidence type="ECO:0000256" key="1">
    <source>
        <dbReference type="SAM" id="Phobius"/>
    </source>
</evidence>
<dbReference type="AlphaFoldDB" id="A0A5J5ISE0"/>
<keyword evidence="1" id="KW-0472">Membrane</keyword>
<name>A0A5J5ISE0_9MICO</name>
<keyword evidence="1" id="KW-1133">Transmembrane helix</keyword>
<dbReference type="RefSeq" id="WP_150419138.1">
    <property type="nucleotide sequence ID" value="NZ_VYRZ01000002.1"/>
</dbReference>
<dbReference type="OrthoDB" id="5118919at2"/>
<protein>
    <submittedName>
        <fullName evidence="2">TadE family protein</fullName>
    </submittedName>
</protein>
<dbReference type="Proteomes" id="UP000327039">
    <property type="component" value="Unassembled WGS sequence"/>
</dbReference>
<sequence>MRRSRPSSDLRGDDSGSAALEFIVAGCVLLVPLVYLVVALGAVQSQALGVQALARQLARVVATAPADRAGAALVDATRATIAEQYGLGAADLDIEVSCAAPGDCPQPGTLVTVTVRSAASLPLVPPVLGLDSIAEVPVEARAVQRVSRLWGAS</sequence>
<evidence type="ECO:0000313" key="2">
    <source>
        <dbReference type="EMBL" id="KAA9086971.1"/>
    </source>
</evidence>
<reference evidence="3" key="1">
    <citation type="submission" date="2019-09" db="EMBL/GenBank/DDBJ databases">
        <title>Mumia zhuanghuii sp. nov. isolated from the intestinal contents of plateau pika (Ochotona curzoniae) in the Qinghai-Tibet plateau of China.</title>
        <authorList>
            <person name="Tian Z."/>
        </authorList>
    </citation>
    <scope>NUCLEOTIDE SEQUENCE [LARGE SCALE GENOMIC DNA]</scope>
    <source>
        <strain evidence="3">DSM 25564</strain>
    </source>
</reference>
<keyword evidence="3" id="KW-1185">Reference proteome</keyword>
<feature type="transmembrane region" description="Helical" evidence="1">
    <location>
        <begin position="20"/>
        <end position="43"/>
    </location>
</feature>
<organism evidence="2 3">
    <name type="scientific">Microbacterium radiodurans</name>
    <dbReference type="NCBI Taxonomy" id="661398"/>
    <lineage>
        <taxon>Bacteria</taxon>
        <taxon>Bacillati</taxon>
        <taxon>Actinomycetota</taxon>
        <taxon>Actinomycetes</taxon>
        <taxon>Micrococcales</taxon>
        <taxon>Microbacteriaceae</taxon>
        <taxon>Microbacterium</taxon>
    </lineage>
</organism>
<proteinExistence type="predicted"/>
<comment type="caution">
    <text evidence="2">The sequence shown here is derived from an EMBL/GenBank/DDBJ whole genome shotgun (WGS) entry which is preliminary data.</text>
</comment>